<feature type="transmembrane region" description="Helical" evidence="1">
    <location>
        <begin position="150"/>
        <end position="168"/>
    </location>
</feature>
<keyword evidence="1" id="KW-0472">Membrane</keyword>
<feature type="transmembrane region" description="Helical" evidence="1">
    <location>
        <begin position="347"/>
        <end position="365"/>
    </location>
</feature>
<dbReference type="EMBL" id="BAAAOS010000063">
    <property type="protein sequence ID" value="GAA1612812.1"/>
    <property type="molecule type" value="Genomic_DNA"/>
</dbReference>
<sequence>MTGIWGAPNRLRAAPDDRVLRVVVLAVAAVQSVVLGLLARRGSWLSDDLDFLVQGDRGFAPNELLTPLNDHIAPGLRFVYAVFAQLAPLSYDFTVGWRVVMQALAIALMGFLLLRLLGSSWWVVTGTALYALTPLSMPSFMSLSSAVNNLPAHVFGLLLLHATLDWYSGHRRRAVAYGPLSVLISLACWEKSGLVLITALALALYLRKLPLRPWLRQSRPFAAALAVPVIAFGVVYLTHGRPTERDFPSFGQLVELAGHAVAVPVGALVGGPWQWSTVAVPFGLADAPAGAVVLGAGVAVFLLLVAWRMDRRALWLWGSVIVYVLVTLILVSYARFEVFGAVFVLHYHYWSDLSIALTLAVVLSARSARPRVSLARLAPAVAGACLVAWIVGIVVSDVGFAKLWGKNPAGPYFATVTGELEAAGPTVNLWDVTMPGQISTTLATDNRLSPVLRMAGIPFELQGPGSAPRFVDDSGRLRPAELVTWSTATPPPNCGLTLRGVASATLPLKSSLSDEARWFAKIGYVSSTETRLRVELVDADGRSAPMPEPAAAWPAAALGTMYYGPSDLIRATSVRVSTTDPSATVCLGGIDIGLPGVTG</sequence>
<feature type="transmembrane region" description="Helical" evidence="1">
    <location>
        <begin position="95"/>
        <end position="114"/>
    </location>
</feature>
<dbReference type="Proteomes" id="UP001500393">
    <property type="component" value="Unassembled WGS sequence"/>
</dbReference>
<dbReference type="RefSeq" id="WP_344221858.1">
    <property type="nucleotide sequence ID" value="NZ_BAAAOS010000063.1"/>
</dbReference>
<feature type="transmembrane region" description="Helical" evidence="1">
    <location>
        <begin position="180"/>
        <end position="206"/>
    </location>
</feature>
<keyword evidence="1" id="KW-1133">Transmembrane helix</keyword>
<keyword evidence="1" id="KW-0812">Transmembrane</keyword>
<keyword evidence="3" id="KW-1185">Reference proteome</keyword>
<protein>
    <recommendedName>
        <fullName evidence="4">4-amino-4-deoxy-L-arabinose transferase</fullName>
    </recommendedName>
</protein>
<feature type="transmembrane region" description="Helical" evidence="1">
    <location>
        <begin position="314"/>
        <end position="335"/>
    </location>
</feature>
<evidence type="ECO:0000313" key="2">
    <source>
        <dbReference type="EMBL" id="GAA1612812.1"/>
    </source>
</evidence>
<accession>A0ABN2EQ28</accession>
<feature type="transmembrane region" description="Helical" evidence="1">
    <location>
        <begin position="250"/>
        <end position="269"/>
    </location>
</feature>
<feature type="transmembrane region" description="Helical" evidence="1">
    <location>
        <begin position="377"/>
        <end position="395"/>
    </location>
</feature>
<comment type="caution">
    <text evidence="2">The sequence shown here is derived from an EMBL/GenBank/DDBJ whole genome shotgun (WGS) entry which is preliminary data.</text>
</comment>
<organism evidence="2 3">
    <name type="scientific">Kribbella sancticallisti</name>
    <dbReference type="NCBI Taxonomy" id="460087"/>
    <lineage>
        <taxon>Bacteria</taxon>
        <taxon>Bacillati</taxon>
        <taxon>Actinomycetota</taxon>
        <taxon>Actinomycetes</taxon>
        <taxon>Propionibacteriales</taxon>
        <taxon>Kribbellaceae</taxon>
        <taxon>Kribbella</taxon>
    </lineage>
</organism>
<proteinExistence type="predicted"/>
<feature type="transmembrane region" description="Helical" evidence="1">
    <location>
        <begin position="218"/>
        <end position="238"/>
    </location>
</feature>
<evidence type="ECO:0008006" key="4">
    <source>
        <dbReference type="Google" id="ProtNLM"/>
    </source>
</evidence>
<feature type="transmembrane region" description="Helical" evidence="1">
    <location>
        <begin position="19"/>
        <end position="39"/>
    </location>
</feature>
<evidence type="ECO:0000256" key="1">
    <source>
        <dbReference type="SAM" id="Phobius"/>
    </source>
</evidence>
<reference evidence="2 3" key="1">
    <citation type="journal article" date="2019" name="Int. J. Syst. Evol. Microbiol.">
        <title>The Global Catalogue of Microorganisms (GCM) 10K type strain sequencing project: providing services to taxonomists for standard genome sequencing and annotation.</title>
        <authorList>
            <consortium name="The Broad Institute Genomics Platform"/>
            <consortium name="The Broad Institute Genome Sequencing Center for Infectious Disease"/>
            <person name="Wu L."/>
            <person name="Ma J."/>
        </authorList>
    </citation>
    <scope>NUCLEOTIDE SEQUENCE [LARGE SCALE GENOMIC DNA]</scope>
    <source>
        <strain evidence="2 3">JCM 14969</strain>
    </source>
</reference>
<evidence type="ECO:0000313" key="3">
    <source>
        <dbReference type="Proteomes" id="UP001500393"/>
    </source>
</evidence>
<feature type="transmembrane region" description="Helical" evidence="1">
    <location>
        <begin position="289"/>
        <end position="307"/>
    </location>
</feature>
<gene>
    <name evidence="2" type="ORF">GCM10009789_78830</name>
</gene>
<name>A0ABN2EQ28_9ACTN</name>